<keyword evidence="4" id="KW-1185">Reference proteome</keyword>
<gene>
    <name evidence="2" type="ORF">BG57_32970</name>
    <name evidence="1" type="ORF">GCM10010985_59450</name>
</gene>
<evidence type="ECO:0000313" key="2">
    <source>
        <dbReference type="EMBL" id="KDR25011.1"/>
    </source>
</evidence>
<reference evidence="1" key="4">
    <citation type="submission" date="2024-05" db="EMBL/GenBank/DDBJ databases">
        <authorList>
            <person name="Sun Q."/>
            <person name="Zhou Y."/>
        </authorList>
    </citation>
    <scope>NUCLEOTIDE SEQUENCE</scope>
    <source>
        <strain evidence="1">CGMCC 1.11013</strain>
    </source>
</reference>
<organism evidence="2 3">
    <name type="scientific">Caballeronia grimmiae</name>
    <dbReference type="NCBI Taxonomy" id="1071679"/>
    <lineage>
        <taxon>Bacteria</taxon>
        <taxon>Pseudomonadati</taxon>
        <taxon>Pseudomonadota</taxon>
        <taxon>Betaproteobacteria</taxon>
        <taxon>Burkholderiales</taxon>
        <taxon>Burkholderiaceae</taxon>
        <taxon>Caballeronia</taxon>
    </lineage>
</organism>
<comment type="caution">
    <text evidence="2">The sequence shown here is derived from an EMBL/GenBank/DDBJ whole genome shotgun (WGS) entry which is preliminary data.</text>
</comment>
<sequence length="72" mass="8286">MNRPLLPSARRRGLPFTVPDDWTPEQALAVFEVLEDLLAVVTDFYGAQLNELLREQRSSKAHARTHERDPPF</sequence>
<dbReference type="eggNOG" id="ENOG5033BFG">
    <property type="taxonomic scope" value="Bacteria"/>
</dbReference>
<dbReference type="OrthoDB" id="8910946at2"/>
<evidence type="ECO:0000313" key="1">
    <source>
        <dbReference type="EMBL" id="GGD96871.1"/>
    </source>
</evidence>
<dbReference type="Proteomes" id="UP000597138">
    <property type="component" value="Unassembled WGS sequence"/>
</dbReference>
<dbReference type="EMBL" id="BMEG01000018">
    <property type="protein sequence ID" value="GGD96871.1"/>
    <property type="molecule type" value="Genomic_DNA"/>
</dbReference>
<dbReference type="Proteomes" id="UP000027439">
    <property type="component" value="Unassembled WGS sequence"/>
</dbReference>
<protein>
    <submittedName>
        <fullName evidence="2">Uncharacterized protein</fullName>
    </submittedName>
</protein>
<evidence type="ECO:0000313" key="3">
    <source>
        <dbReference type="Proteomes" id="UP000027439"/>
    </source>
</evidence>
<reference evidence="4" key="3">
    <citation type="journal article" date="2019" name="Int. J. Syst. Evol. Microbiol.">
        <title>The Global Catalogue of Microorganisms (GCM) 10K type strain sequencing project: providing services to taxonomists for standard genome sequencing and annotation.</title>
        <authorList>
            <consortium name="The Broad Institute Genomics Platform"/>
            <consortium name="The Broad Institute Genome Sequencing Center for Infectious Disease"/>
            <person name="Wu L."/>
            <person name="Ma J."/>
        </authorList>
    </citation>
    <scope>NUCLEOTIDE SEQUENCE [LARGE SCALE GENOMIC DNA]</scope>
    <source>
        <strain evidence="4">CGMCC 1.11013</strain>
    </source>
</reference>
<dbReference type="AlphaFoldDB" id="A0A069NJ13"/>
<reference evidence="2 3" key="2">
    <citation type="submission" date="2014-03" db="EMBL/GenBank/DDBJ databases">
        <title>Draft Genome Sequences of Four Burkholderia Strains.</title>
        <authorList>
            <person name="Liu X.Y."/>
            <person name="Li C.X."/>
            <person name="Xu J.H."/>
        </authorList>
    </citation>
    <scope>NUCLEOTIDE SEQUENCE [LARGE SCALE GENOMIC DNA]</scope>
    <source>
        <strain evidence="2 3">R27</strain>
    </source>
</reference>
<dbReference type="RefSeq" id="WP_035970954.1">
    <property type="nucleotide sequence ID" value="NZ_BMEG01000018.1"/>
</dbReference>
<dbReference type="EMBL" id="JFHE01000091">
    <property type="protein sequence ID" value="KDR25011.1"/>
    <property type="molecule type" value="Genomic_DNA"/>
</dbReference>
<reference evidence="1" key="1">
    <citation type="journal article" date="2014" name="Int. J. Syst. Evol. Microbiol.">
        <title>Complete genome of a new Firmicutes species belonging to the dominant human colonic microbiota ('Ruminococcus bicirculans') reveals two chromosomes and a selective capacity to utilize plant glucans.</title>
        <authorList>
            <consortium name="NISC Comparative Sequencing Program"/>
            <person name="Wegmann U."/>
            <person name="Louis P."/>
            <person name="Goesmann A."/>
            <person name="Henrissat B."/>
            <person name="Duncan S.H."/>
            <person name="Flint H.J."/>
        </authorList>
    </citation>
    <scope>NUCLEOTIDE SEQUENCE</scope>
    <source>
        <strain evidence="1">CGMCC 1.11013</strain>
    </source>
</reference>
<name>A0A069NJ13_9BURK</name>
<accession>A0A069NJ13</accession>
<proteinExistence type="predicted"/>
<evidence type="ECO:0000313" key="4">
    <source>
        <dbReference type="Proteomes" id="UP000597138"/>
    </source>
</evidence>